<keyword evidence="2" id="KW-1185">Reference proteome</keyword>
<reference evidence="1" key="1">
    <citation type="submission" date="2023-06" db="EMBL/GenBank/DDBJ databases">
        <title>Male Hemibagrus guttatus genome.</title>
        <authorList>
            <person name="Bian C."/>
        </authorList>
    </citation>
    <scope>NUCLEOTIDE SEQUENCE</scope>
    <source>
        <strain evidence="1">Male_cb2023</strain>
        <tissue evidence="1">Muscle</tissue>
    </source>
</reference>
<gene>
    <name evidence="1" type="ORF">QTP70_023613</name>
</gene>
<sequence length="60" mass="7064">MKCSLREQDRMWIWMRQGAVLGCSWIWLLMRKPCTQTSSTILKTSSMMMTSSDEDLYVVL</sequence>
<name>A0AAE0USE3_9TELE</name>
<dbReference type="AlphaFoldDB" id="A0AAE0USE3"/>
<organism evidence="1 2">
    <name type="scientific">Hemibagrus guttatus</name>
    <dbReference type="NCBI Taxonomy" id="175788"/>
    <lineage>
        <taxon>Eukaryota</taxon>
        <taxon>Metazoa</taxon>
        <taxon>Chordata</taxon>
        <taxon>Craniata</taxon>
        <taxon>Vertebrata</taxon>
        <taxon>Euteleostomi</taxon>
        <taxon>Actinopterygii</taxon>
        <taxon>Neopterygii</taxon>
        <taxon>Teleostei</taxon>
        <taxon>Ostariophysi</taxon>
        <taxon>Siluriformes</taxon>
        <taxon>Bagridae</taxon>
        <taxon>Hemibagrus</taxon>
    </lineage>
</organism>
<protein>
    <submittedName>
        <fullName evidence="1">Uncharacterized protein</fullName>
    </submittedName>
</protein>
<accession>A0AAE0USE3</accession>
<proteinExistence type="predicted"/>
<comment type="caution">
    <text evidence="1">The sequence shown here is derived from an EMBL/GenBank/DDBJ whole genome shotgun (WGS) entry which is preliminary data.</text>
</comment>
<evidence type="ECO:0000313" key="2">
    <source>
        <dbReference type="Proteomes" id="UP001274896"/>
    </source>
</evidence>
<dbReference type="EMBL" id="JAUCMX010000020">
    <property type="protein sequence ID" value="KAK3515500.1"/>
    <property type="molecule type" value="Genomic_DNA"/>
</dbReference>
<evidence type="ECO:0000313" key="1">
    <source>
        <dbReference type="EMBL" id="KAK3515500.1"/>
    </source>
</evidence>
<dbReference type="Proteomes" id="UP001274896">
    <property type="component" value="Unassembled WGS sequence"/>
</dbReference>